<dbReference type="Proteomes" id="UP000614047">
    <property type="component" value="Unassembled WGS sequence"/>
</dbReference>
<sequence length="78" mass="8746">MDRPFDHVPFLCPHGHRLAPGRVIVGWSPCVCPPCAGRGRGLRGHRTYLCLACKDDRMTTMCFQPHHVRPEGAASRRP</sequence>
<keyword evidence="2" id="KW-1185">Reference proteome</keyword>
<reference evidence="1" key="1">
    <citation type="submission" date="2020-11" db="EMBL/GenBank/DDBJ databases">
        <title>Sequencing the genomes of 1000 actinobacteria strains.</title>
        <authorList>
            <person name="Klenk H.-P."/>
        </authorList>
    </citation>
    <scope>NUCLEOTIDE SEQUENCE</scope>
    <source>
        <strain evidence="1">DSM 43175</strain>
    </source>
</reference>
<protein>
    <submittedName>
        <fullName evidence="1">Uncharacterized protein</fullName>
    </submittedName>
</protein>
<evidence type="ECO:0000313" key="2">
    <source>
        <dbReference type="Proteomes" id="UP000614047"/>
    </source>
</evidence>
<comment type="caution">
    <text evidence="1">The sequence shown here is derived from an EMBL/GenBank/DDBJ whole genome shotgun (WGS) entry which is preliminary data.</text>
</comment>
<dbReference type="RefSeq" id="WP_197015769.1">
    <property type="nucleotide sequence ID" value="NZ_BAABES010000003.1"/>
</dbReference>
<evidence type="ECO:0000313" key="1">
    <source>
        <dbReference type="EMBL" id="MBG6093753.1"/>
    </source>
</evidence>
<organism evidence="1 2">
    <name type="scientific">Actinomadura viridis</name>
    <dbReference type="NCBI Taxonomy" id="58110"/>
    <lineage>
        <taxon>Bacteria</taxon>
        <taxon>Bacillati</taxon>
        <taxon>Actinomycetota</taxon>
        <taxon>Actinomycetes</taxon>
        <taxon>Streptosporangiales</taxon>
        <taxon>Thermomonosporaceae</taxon>
        <taxon>Actinomadura</taxon>
    </lineage>
</organism>
<proteinExistence type="predicted"/>
<accession>A0A931GMY2</accession>
<gene>
    <name evidence="1" type="ORF">IW256_007866</name>
</gene>
<name>A0A931GMY2_9ACTN</name>
<dbReference type="EMBL" id="JADOUA010000001">
    <property type="protein sequence ID" value="MBG6093753.1"/>
    <property type="molecule type" value="Genomic_DNA"/>
</dbReference>
<dbReference type="AlphaFoldDB" id="A0A931GMY2"/>